<feature type="compositionally biased region" description="Polar residues" evidence="1">
    <location>
        <begin position="7"/>
        <end position="26"/>
    </location>
</feature>
<comment type="caution">
    <text evidence="2">The sequence shown here is derived from an EMBL/GenBank/DDBJ whole genome shotgun (WGS) entry which is preliminary data.</text>
</comment>
<dbReference type="GO" id="GO:0005634">
    <property type="term" value="C:nucleus"/>
    <property type="evidence" value="ECO:0007669"/>
    <property type="project" value="TreeGrafter"/>
</dbReference>
<name>A0AAV4IJU4_9GAST</name>
<feature type="region of interest" description="Disordered" evidence="1">
    <location>
        <begin position="1"/>
        <end position="103"/>
    </location>
</feature>
<feature type="compositionally biased region" description="Low complexity" evidence="1">
    <location>
        <begin position="55"/>
        <end position="70"/>
    </location>
</feature>
<feature type="compositionally biased region" description="Polar residues" evidence="1">
    <location>
        <begin position="71"/>
        <end position="86"/>
    </location>
</feature>
<feature type="region of interest" description="Disordered" evidence="1">
    <location>
        <begin position="228"/>
        <end position="282"/>
    </location>
</feature>
<dbReference type="GO" id="GO:0045892">
    <property type="term" value="P:negative regulation of DNA-templated transcription"/>
    <property type="evidence" value="ECO:0007669"/>
    <property type="project" value="InterPro"/>
</dbReference>
<dbReference type="GO" id="GO:0042754">
    <property type="term" value="P:negative regulation of circadian rhythm"/>
    <property type="evidence" value="ECO:0007669"/>
    <property type="project" value="InterPro"/>
</dbReference>
<dbReference type="InterPro" id="IPR031602">
    <property type="entry name" value="CIPC"/>
</dbReference>
<dbReference type="PANTHER" id="PTHR34648:SF1">
    <property type="entry name" value="CLOCK-INTERACTING PACEMAKER"/>
    <property type="match status" value="1"/>
</dbReference>
<evidence type="ECO:0000313" key="3">
    <source>
        <dbReference type="Proteomes" id="UP000762676"/>
    </source>
</evidence>
<evidence type="ECO:0000313" key="2">
    <source>
        <dbReference type="EMBL" id="GFS08661.1"/>
    </source>
</evidence>
<feature type="region of interest" description="Disordered" evidence="1">
    <location>
        <begin position="307"/>
        <end position="340"/>
    </location>
</feature>
<feature type="region of interest" description="Disordered" evidence="1">
    <location>
        <begin position="124"/>
        <end position="146"/>
    </location>
</feature>
<feature type="compositionally biased region" description="Polar residues" evidence="1">
    <location>
        <begin position="228"/>
        <end position="273"/>
    </location>
</feature>
<feature type="region of interest" description="Disordered" evidence="1">
    <location>
        <begin position="396"/>
        <end position="425"/>
    </location>
</feature>
<dbReference type="AlphaFoldDB" id="A0AAV4IJU4"/>
<feature type="compositionally biased region" description="Polar residues" evidence="1">
    <location>
        <begin position="396"/>
        <end position="416"/>
    </location>
</feature>
<gene>
    <name evidence="2" type="ORF">ElyMa_004762800</name>
</gene>
<feature type="compositionally biased region" description="Polar residues" evidence="1">
    <location>
        <begin position="124"/>
        <end position="142"/>
    </location>
</feature>
<dbReference type="Proteomes" id="UP000762676">
    <property type="component" value="Unassembled WGS sequence"/>
</dbReference>
<accession>A0AAV4IJU4</accession>
<organism evidence="2 3">
    <name type="scientific">Elysia marginata</name>
    <dbReference type="NCBI Taxonomy" id="1093978"/>
    <lineage>
        <taxon>Eukaryota</taxon>
        <taxon>Metazoa</taxon>
        <taxon>Spiralia</taxon>
        <taxon>Lophotrochozoa</taxon>
        <taxon>Mollusca</taxon>
        <taxon>Gastropoda</taxon>
        <taxon>Heterobranchia</taxon>
        <taxon>Euthyneura</taxon>
        <taxon>Panpulmonata</taxon>
        <taxon>Sacoglossa</taxon>
        <taxon>Placobranchoidea</taxon>
        <taxon>Plakobranchidae</taxon>
        <taxon>Elysia</taxon>
    </lineage>
</organism>
<evidence type="ECO:0000256" key="1">
    <source>
        <dbReference type="SAM" id="MobiDB-lite"/>
    </source>
</evidence>
<feature type="compositionally biased region" description="Polar residues" evidence="1">
    <location>
        <begin position="310"/>
        <end position="340"/>
    </location>
</feature>
<dbReference type="EMBL" id="BMAT01009554">
    <property type="protein sequence ID" value="GFS08661.1"/>
    <property type="molecule type" value="Genomic_DNA"/>
</dbReference>
<dbReference type="Pfam" id="PF15800">
    <property type="entry name" value="CiPC"/>
    <property type="match status" value="1"/>
</dbReference>
<sequence>MSENKIKATQKNPLENFLLGNSTMESMSPCKETDSMDVENCPELGEIRPDGHQMSSSSTLSQFRSSSTLTVCPSPQLASSPHSGSKSVPPYFPSPTHPTSPCITSPSSNPALCSWASLQFKKTPSKTSPRQFQSDNESSYSTKRGHNMLLQRSLSSTFTKGWSNKLYVSSRTSNQNPLIQRRLAKRTYQSGHSRSDDGIRSTSLSPYSLQYVDMNHNVVPENLNLLSSQNQSVQRQSHFLSQSPSTRSNSNLEQPWSQESLPHCGSPNNSSQGGAVVSPPGAQSDCIFATSQERHDRSSVNVTVPLASHSRGQSLSPEASQSPLQSSGNNQAETEYSQVSPVSFAQSYTTLTPWTTRLASDCSTSLLNVSEEALQLSLGISDNLLLSASAKEIQPQSEQSYSTLNQPYSSLQPSTTHDSEDPPSSVKDVYKAMPNKQLRFRKTADALQKSGLWEVAMKTGNLIKRNKELQKELDKFRADALVFLKSVIKHPHNWKLIKTILSQALSSNQTSSKASPIMTVVVSAAEAAAAASAKLDSAGSSNGSSSSSLCGNASDSSGNSNHAFDTAIVDGHFSAGKNDFSCIGVAMDVN</sequence>
<keyword evidence="3" id="KW-1185">Reference proteome</keyword>
<dbReference type="PANTHER" id="PTHR34648">
    <property type="entry name" value="CLOCK-INTERACTING PACEMAKER"/>
    <property type="match status" value="1"/>
</dbReference>
<proteinExistence type="predicted"/>
<protein>
    <submittedName>
        <fullName evidence="2">CLOCK-interacting pacemaker</fullName>
    </submittedName>
</protein>
<reference evidence="2 3" key="1">
    <citation type="journal article" date="2021" name="Elife">
        <title>Chloroplast acquisition without the gene transfer in kleptoplastic sea slugs, Plakobranchus ocellatus.</title>
        <authorList>
            <person name="Maeda T."/>
            <person name="Takahashi S."/>
            <person name="Yoshida T."/>
            <person name="Shimamura S."/>
            <person name="Takaki Y."/>
            <person name="Nagai Y."/>
            <person name="Toyoda A."/>
            <person name="Suzuki Y."/>
            <person name="Arimoto A."/>
            <person name="Ishii H."/>
            <person name="Satoh N."/>
            <person name="Nishiyama T."/>
            <person name="Hasebe M."/>
            <person name="Maruyama T."/>
            <person name="Minagawa J."/>
            <person name="Obokata J."/>
            <person name="Shigenobu S."/>
        </authorList>
    </citation>
    <scope>NUCLEOTIDE SEQUENCE [LARGE SCALE GENOMIC DNA]</scope>
</reference>